<dbReference type="EMBL" id="KV448419">
    <property type="protein sequence ID" value="OAX36406.1"/>
    <property type="molecule type" value="Genomic_DNA"/>
</dbReference>
<name>A0A1B7MUY3_9AGAM</name>
<dbReference type="AlphaFoldDB" id="A0A1B7MUY3"/>
<dbReference type="InParanoid" id="A0A1B7MUY3"/>
<reference evidence="1 2" key="1">
    <citation type="submission" date="2016-06" db="EMBL/GenBank/DDBJ databases">
        <title>Comparative genomics of the ectomycorrhizal sister species Rhizopogon vinicolor and Rhizopogon vesiculosus (Basidiomycota: Boletales) reveals a divergence of the mating type B locus.</title>
        <authorList>
            <consortium name="DOE Joint Genome Institute"/>
            <person name="Mujic A.B."/>
            <person name="Kuo A."/>
            <person name="Tritt A."/>
            <person name="Lipzen A."/>
            <person name="Chen C."/>
            <person name="Johnson J."/>
            <person name="Sharma A."/>
            <person name="Barry K."/>
            <person name="Grigoriev I.V."/>
            <person name="Spatafora J.W."/>
        </authorList>
    </citation>
    <scope>NUCLEOTIDE SEQUENCE [LARGE SCALE GENOMIC DNA]</scope>
    <source>
        <strain evidence="1 2">AM-OR11-026</strain>
    </source>
</reference>
<sequence>MASCPATPCTTGAPGHSSLQLHSIPTGFPQNIHLTWNTLQTPSFRLTVSLPIYYQTESRRQNIHCPL</sequence>
<protein>
    <submittedName>
        <fullName evidence="1">Uncharacterized protein</fullName>
    </submittedName>
</protein>
<gene>
    <name evidence="1" type="ORF">K503DRAFT_301350</name>
</gene>
<accession>A0A1B7MUY3</accession>
<evidence type="ECO:0000313" key="1">
    <source>
        <dbReference type="EMBL" id="OAX36406.1"/>
    </source>
</evidence>
<evidence type="ECO:0000313" key="2">
    <source>
        <dbReference type="Proteomes" id="UP000092154"/>
    </source>
</evidence>
<organism evidence="1 2">
    <name type="scientific">Rhizopogon vinicolor AM-OR11-026</name>
    <dbReference type="NCBI Taxonomy" id="1314800"/>
    <lineage>
        <taxon>Eukaryota</taxon>
        <taxon>Fungi</taxon>
        <taxon>Dikarya</taxon>
        <taxon>Basidiomycota</taxon>
        <taxon>Agaricomycotina</taxon>
        <taxon>Agaricomycetes</taxon>
        <taxon>Agaricomycetidae</taxon>
        <taxon>Boletales</taxon>
        <taxon>Suillineae</taxon>
        <taxon>Rhizopogonaceae</taxon>
        <taxon>Rhizopogon</taxon>
    </lineage>
</organism>
<dbReference type="Proteomes" id="UP000092154">
    <property type="component" value="Unassembled WGS sequence"/>
</dbReference>
<proteinExistence type="predicted"/>
<keyword evidence="2" id="KW-1185">Reference proteome</keyword>